<organism evidence="1 2">
    <name type="scientific">Merluccius polli</name>
    <name type="common">Benguela hake</name>
    <name type="synonym">Merluccius cadenati</name>
    <dbReference type="NCBI Taxonomy" id="89951"/>
    <lineage>
        <taxon>Eukaryota</taxon>
        <taxon>Metazoa</taxon>
        <taxon>Chordata</taxon>
        <taxon>Craniata</taxon>
        <taxon>Vertebrata</taxon>
        <taxon>Euteleostomi</taxon>
        <taxon>Actinopterygii</taxon>
        <taxon>Neopterygii</taxon>
        <taxon>Teleostei</taxon>
        <taxon>Neoteleostei</taxon>
        <taxon>Acanthomorphata</taxon>
        <taxon>Zeiogadaria</taxon>
        <taxon>Gadariae</taxon>
        <taxon>Gadiformes</taxon>
        <taxon>Gadoidei</taxon>
        <taxon>Merlucciidae</taxon>
        <taxon>Merluccius</taxon>
    </lineage>
</organism>
<sequence>MDWYYCVSVQPEVQILSAVRKANFFQDCSSIWGPGKGEVGLSCRAFWYMDFITWSEGDAGGALEVFHRALLKNLPKRPAFSYMGMRERAHLAILEHNENMVKRKQATTKTDDETRKHSPQCTNIITCPAPACAASQHCNNAQTFKGRCSNPIQKPLLKQADFWVNFGMLKSPALPCPYGAQSFGVTLSNFIRKKLASVQHSDSTSVSIGARLPQQHHQLSPAQGSPAPLSWWPLPPLAHISIPDSIPTRLKKLSAAPTARRPSVRPRHWFLQLSAALISTWSGIGGPGLPAPMGVDDAQRGSPRLPRDALLSRRERNQRQVNFIGVALYRKIRGLSKGTRGHMLDGP</sequence>
<dbReference type="Proteomes" id="UP001174136">
    <property type="component" value="Unassembled WGS sequence"/>
</dbReference>
<accession>A0AA47NVR7</accession>
<proteinExistence type="predicted"/>
<reference evidence="1" key="1">
    <citation type="journal article" date="2023" name="Front. Mar. Sci.">
        <title>A new Merluccius polli reference genome to investigate the effects of global change in West African waters.</title>
        <authorList>
            <person name="Mateo J.L."/>
            <person name="Blanco-Fernandez C."/>
            <person name="Garcia-Vazquez E."/>
            <person name="Machado-Schiaffino G."/>
        </authorList>
    </citation>
    <scope>NUCLEOTIDE SEQUENCE</scope>
    <source>
        <strain evidence="1">C29</strain>
        <tissue evidence="1">Fin</tissue>
    </source>
</reference>
<keyword evidence="2" id="KW-1185">Reference proteome</keyword>
<name>A0AA47NVR7_MERPO</name>
<evidence type="ECO:0000313" key="2">
    <source>
        <dbReference type="Proteomes" id="UP001174136"/>
    </source>
</evidence>
<dbReference type="AlphaFoldDB" id="A0AA47NVR7"/>
<dbReference type="EMBL" id="JAOPHQ010004099">
    <property type="protein sequence ID" value="KAK0140466.1"/>
    <property type="molecule type" value="Genomic_DNA"/>
</dbReference>
<evidence type="ECO:0000313" key="1">
    <source>
        <dbReference type="EMBL" id="KAK0140466.1"/>
    </source>
</evidence>
<comment type="caution">
    <text evidence="1">The sequence shown here is derived from an EMBL/GenBank/DDBJ whole genome shotgun (WGS) entry which is preliminary data.</text>
</comment>
<gene>
    <name evidence="1" type="ORF">N1851_022563</name>
</gene>
<protein>
    <submittedName>
        <fullName evidence="1">Uncharacterized protein</fullName>
    </submittedName>
</protein>